<reference evidence="3" key="1">
    <citation type="journal article" date="2009" name="Environ. Microbiol.">
        <title>The genome of Polaromonas naphthalenivorans strain CJ2, isolated from coal tar-contaminated sediment, reveals physiological and metabolic versatility and evolution through extensive horizontal gene transfer.</title>
        <authorList>
            <person name="Yagi J.M."/>
            <person name="Sims D."/>
            <person name="Brettin T."/>
            <person name="Bruce D."/>
            <person name="Madsen E.L."/>
        </authorList>
    </citation>
    <scope>NUCLEOTIDE SEQUENCE [LARGE SCALE GENOMIC DNA]</scope>
    <source>
        <strain evidence="3">CJ2</strain>
    </source>
</reference>
<feature type="domain" description="Pyridoxamine 5'-phosphate oxidase N-terminal" evidence="1">
    <location>
        <begin position="45"/>
        <end position="176"/>
    </location>
</feature>
<dbReference type="STRING" id="365044.Pnap_2042"/>
<accession>A1VNX3</accession>
<dbReference type="EMBL" id="CP000529">
    <property type="protein sequence ID" value="ABM37351.1"/>
    <property type="molecule type" value="Genomic_DNA"/>
</dbReference>
<dbReference type="SUPFAM" id="SSF50475">
    <property type="entry name" value="FMN-binding split barrel"/>
    <property type="match status" value="1"/>
</dbReference>
<evidence type="ECO:0000313" key="3">
    <source>
        <dbReference type="Proteomes" id="UP000000644"/>
    </source>
</evidence>
<keyword evidence="3" id="KW-1185">Reference proteome</keyword>
<dbReference type="KEGG" id="pna:Pnap_2042"/>
<dbReference type="Pfam" id="PF01243">
    <property type="entry name" value="PNPOx_N"/>
    <property type="match status" value="1"/>
</dbReference>
<dbReference type="OrthoDB" id="9790961at2"/>
<proteinExistence type="predicted"/>
<organism evidence="2 3">
    <name type="scientific">Polaromonas naphthalenivorans (strain CJ2)</name>
    <dbReference type="NCBI Taxonomy" id="365044"/>
    <lineage>
        <taxon>Bacteria</taxon>
        <taxon>Pseudomonadati</taxon>
        <taxon>Pseudomonadota</taxon>
        <taxon>Betaproteobacteria</taxon>
        <taxon>Burkholderiales</taxon>
        <taxon>Comamonadaceae</taxon>
        <taxon>Polaromonas</taxon>
    </lineage>
</organism>
<sequence length="199" mass="21556">MTVAPAVSLRRCAFVRAWCFPSRTVRGQRHNFKETLVPHESRLTLELRSLLHSRRVAAMGTIGDDGAPFVSMVPYALEPALGCLVIHVSGLAAHTGNLQARPNVSLLVMQSEADGEPVHALPRVSLDGRARELEVGTPAWDACRAAYVQRFPEAEFMTQLGDFRFVAIELNGARQVAGFGAARSIDAEEVRRALGAAGP</sequence>
<dbReference type="eggNOG" id="COG0748">
    <property type="taxonomic scope" value="Bacteria"/>
</dbReference>
<protein>
    <submittedName>
        <fullName evidence="2">Pyridoxamine 5'-phosphate oxidase-related, FMN-binding protein</fullName>
    </submittedName>
</protein>
<evidence type="ECO:0000259" key="1">
    <source>
        <dbReference type="Pfam" id="PF01243"/>
    </source>
</evidence>
<dbReference type="PANTHER" id="PTHR13343">
    <property type="entry name" value="CREG1 PROTEIN"/>
    <property type="match status" value="1"/>
</dbReference>
<dbReference type="PANTHER" id="PTHR13343:SF17">
    <property type="entry name" value="CELLULAR REPRESSOR OF E1A-STIMULATED GENES, ISOFORM A"/>
    <property type="match status" value="1"/>
</dbReference>
<name>A1VNX3_POLNA</name>
<dbReference type="InterPro" id="IPR011576">
    <property type="entry name" value="Pyridox_Oxase_N"/>
</dbReference>
<dbReference type="AlphaFoldDB" id="A1VNX3"/>
<dbReference type="Gene3D" id="2.30.110.10">
    <property type="entry name" value="Electron Transport, Fmn-binding Protein, Chain A"/>
    <property type="match status" value="1"/>
</dbReference>
<dbReference type="InterPro" id="IPR012349">
    <property type="entry name" value="Split_barrel_FMN-bd"/>
</dbReference>
<dbReference type="Proteomes" id="UP000000644">
    <property type="component" value="Chromosome"/>
</dbReference>
<evidence type="ECO:0000313" key="2">
    <source>
        <dbReference type="EMBL" id="ABM37351.1"/>
    </source>
</evidence>
<dbReference type="GO" id="GO:0005737">
    <property type="term" value="C:cytoplasm"/>
    <property type="evidence" value="ECO:0007669"/>
    <property type="project" value="UniProtKB-ARBA"/>
</dbReference>
<gene>
    <name evidence="2" type="ordered locus">Pnap_2042</name>
</gene>
<dbReference type="HOGENOM" id="CLU_093808_2_0_4"/>